<sequence length="351" mass="38260">MNEIRNLTFLLVLLGSALSIVRADDKPPVAANPAEAARQAPAKTAEPVKPPSETDLRAGITKSLGFIEREGEEWMAAKNCNGCHHMPEMLWSHREARRRGFAVDAKKYEEWLAWAVERATDKRPGLEEAALMILALPERGAPELTKLLAAEQKQDGSWSAAGQFAGMQKRGAGDAQANALRLHLIALATPQPSVPEAAGVQAKAAPALQKMDMPTTMESIVFRTLYARRFGKTEDVGALIKDILKRQRGDGGWSYILGENMSDVLATGQVLYVLQENAPDRAVADAIARAQHWLLKTQSDDGSWPIDITHISQVDRSGPAKAKSFKDATGIYTYWGCSWATIGLLQGVPVK</sequence>
<evidence type="ECO:0008006" key="4">
    <source>
        <dbReference type="Google" id="ProtNLM"/>
    </source>
</evidence>
<evidence type="ECO:0000313" key="3">
    <source>
        <dbReference type="Proteomes" id="UP001596052"/>
    </source>
</evidence>
<feature type="region of interest" description="Disordered" evidence="1">
    <location>
        <begin position="31"/>
        <end position="55"/>
    </location>
</feature>
<evidence type="ECO:0000256" key="1">
    <source>
        <dbReference type="SAM" id="MobiDB-lite"/>
    </source>
</evidence>
<dbReference type="EMBL" id="JBHSMQ010000006">
    <property type="protein sequence ID" value="MFC5456446.1"/>
    <property type="molecule type" value="Genomic_DNA"/>
</dbReference>
<keyword evidence="3" id="KW-1185">Reference proteome</keyword>
<dbReference type="InterPro" id="IPR008930">
    <property type="entry name" value="Terpenoid_cyclase/PrenylTrfase"/>
</dbReference>
<gene>
    <name evidence="2" type="ORF">ACFQDI_16400</name>
</gene>
<organism evidence="2 3">
    <name type="scientific">Prosthecobacter fluviatilis</name>
    <dbReference type="NCBI Taxonomy" id="445931"/>
    <lineage>
        <taxon>Bacteria</taxon>
        <taxon>Pseudomonadati</taxon>
        <taxon>Verrucomicrobiota</taxon>
        <taxon>Verrucomicrobiia</taxon>
        <taxon>Verrucomicrobiales</taxon>
        <taxon>Verrucomicrobiaceae</taxon>
        <taxon>Prosthecobacter</taxon>
    </lineage>
</organism>
<proteinExistence type="predicted"/>
<dbReference type="RefSeq" id="WP_377168689.1">
    <property type="nucleotide sequence ID" value="NZ_JBHSMQ010000006.1"/>
</dbReference>
<protein>
    <recommendedName>
        <fullName evidence="4">Squalene cyclase C-terminal domain-containing protein</fullName>
    </recommendedName>
</protein>
<dbReference type="SUPFAM" id="SSF48239">
    <property type="entry name" value="Terpenoid cyclases/Protein prenyltransferases"/>
    <property type="match status" value="1"/>
</dbReference>
<dbReference type="Gene3D" id="1.50.10.20">
    <property type="match status" value="1"/>
</dbReference>
<accession>A0ABW0KTU4</accession>
<evidence type="ECO:0000313" key="2">
    <source>
        <dbReference type="EMBL" id="MFC5456446.1"/>
    </source>
</evidence>
<reference evidence="3" key="1">
    <citation type="journal article" date="2019" name="Int. J. Syst. Evol. Microbiol.">
        <title>The Global Catalogue of Microorganisms (GCM) 10K type strain sequencing project: providing services to taxonomists for standard genome sequencing and annotation.</title>
        <authorList>
            <consortium name="The Broad Institute Genomics Platform"/>
            <consortium name="The Broad Institute Genome Sequencing Center for Infectious Disease"/>
            <person name="Wu L."/>
            <person name="Ma J."/>
        </authorList>
    </citation>
    <scope>NUCLEOTIDE SEQUENCE [LARGE SCALE GENOMIC DNA]</scope>
    <source>
        <strain evidence="3">CGMCC 4.1469</strain>
    </source>
</reference>
<dbReference type="Proteomes" id="UP001596052">
    <property type="component" value="Unassembled WGS sequence"/>
</dbReference>
<name>A0ABW0KTU4_9BACT</name>
<feature type="compositionally biased region" description="Low complexity" evidence="1">
    <location>
        <begin position="31"/>
        <end position="47"/>
    </location>
</feature>
<comment type="caution">
    <text evidence="2">The sequence shown here is derived from an EMBL/GenBank/DDBJ whole genome shotgun (WGS) entry which is preliminary data.</text>
</comment>